<evidence type="ECO:0000313" key="2">
    <source>
        <dbReference type="EMBL" id="MBP1933597.1"/>
    </source>
</evidence>
<organism evidence="2 3">
    <name type="scientific">Ammoniphilus resinae</name>
    <dbReference type="NCBI Taxonomy" id="861532"/>
    <lineage>
        <taxon>Bacteria</taxon>
        <taxon>Bacillati</taxon>
        <taxon>Bacillota</taxon>
        <taxon>Bacilli</taxon>
        <taxon>Bacillales</taxon>
        <taxon>Paenibacillaceae</taxon>
        <taxon>Aneurinibacillus group</taxon>
        <taxon>Ammoniphilus</taxon>
    </lineage>
</organism>
<dbReference type="SUPFAM" id="SSF109604">
    <property type="entry name" value="HD-domain/PDEase-like"/>
    <property type="match status" value="1"/>
</dbReference>
<dbReference type="InterPro" id="IPR003607">
    <property type="entry name" value="HD/PDEase_dom"/>
</dbReference>
<dbReference type="InterPro" id="IPR037522">
    <property type="entry name" value="HD_GYP_dom"/>
</dbReference>
<sequence>MKSALEYLEQLKNHHYETFLHSHRVAGLSLAISKQLGCTKAEQEEIYYGGILHDIGKLKIHTEILNKPGKLTLDEWKIIQQHPLLGYQMLEGLSLSLNIREIILIHHERVNGRGYPFGLKKEQISLGALIVAVSDSFDAMTNNRPYHSLKTVSQAIEELKREKETLYSPQVVDALVETRLVRGGRG</sequence>
<dbReference type="CDD" id="cd00077">
    <property type="entry name" value="HDc"/>
    <property type="match status" value="1"/>
</dbReference>
<evidence type="ECO:0000313" key="3">
    <source>
        <dbReference type="Proteomes" id="UP001519343"/>
    </source>
</evidence>
<dbReference type="PANTHER" id="PTHR43155">
    <property type="entry name" value="CYCLIC DI-GMP PHOSPHODIESTERASE PA4108-RELATED"/>
    <property type="match status" value="1"/>
</dbReference>
<proteinExistence type="predicted"/>
<dbReference type="PROSITE" id="PS51832">
    <property type="entry name" value="HD_GYP"/>
    <property type="match status" value="1"/>
</dbReference>
<name>A0ABS4GU00_9BACL</name>
<dbReference type="PANTHER" id="PTHR43155:SF2">
    <property type="entry name" value="CYCLIC DI-GMP PHOSPHODIESTERASE PA4108"/>
    <property type="match status" value="1"/>
</dbReference>
<dbReference type="InterPro" id="IPR006675">
    <property type="entry name" value="HDIG_dom"/>
</dbReference>
<dbReference type="Pfam" id="PF13487">
    <property type="entry name" value="HD_5"/>
    <property type="match status" value="1"/>
</dbReference>
<reference evidence="2 3" key="1">
    <citation type="submission" date="2021-03" db="EMBL/GenBank/DDBJ databases">
        <title>Genomic Encyclopedia of Type Strains, Phase IV (KMG-IV): sequencing the most valuable type-strain genomes for metagenomic binning, comparative biology and taxonomic classification.</title>
        <authorList>
            <person name="Goeker M."/>
        </authorList>
    </citation>
    <scope>NUCLEOTIDE SEQUENCE [LARGE SCALE GENOMIC DNA]</scope>
    <source>
        <strain evidence="2 3">DSM 24738</strain>
    </source>
</reference>
<dbReference type="Proteomes" id="UP001519343">
    <property type="component" value="Unassembled WGS sequence"/>
</dbReference>
<protein>
    <submittedName>
        <fullName evidence="2">Nucleotidyltransferase with HDIG domain</fullName>
    </submittedName>
</protein>
<dbReference type="EMBL" id="JAGGKT010000012">
    <property type="protein sequence ID" value="MBP1933597.1"/>
    <property type="molecule type" value="Genomic_DNA"/>
</dbReference>
<dbReference type="SMART" id="SM00471">
    <property type="entry name" value="HDc"/>
    <property type="match status" value="1"/>
</dbReference>
<dbReference type="RefSeq" id="WP_209811614.1">
    <property type="nucleotide sequence ID" value="NZ_JAGGKT010000012.1"/>
</dbReference>
<dbReference type="NCBIfam" id="TIGR00277">
    <property type="entry name" value="HDIG"/>
    <property type="match status" value="1"/>
</dbReference>
<dbReference type="Gene3D" id="1.10.3210.10">
    <property type="entry name" value="Hypothetical protein af1432"/>
    <property type="match status" value="1"/>
</dbReference>
<feature type="domain" description="HD-GYP" evidence="1">
    <location>
        <begin position="1"/>
        <end position="186"/>
    </location>
</feature>
<evidence type="ECO:0000259" key="1">
    <source>
        <dbReference type="PROSITE" id="PS51832"/>
    </source>
</evidence>
<gene>
    <name evidence="2" type="ORF">J2Z37_003610</name>
</gene>
<comment type="caution">
    <text evidence="2">The sequence shown here is derived from an EMBL/GenBank/DDBJ whole genome shotgun (WGS) entry which is preliminary data.</text>
</comment>
<keyword evidence="3" id="KW-1185">Reference proteome</keyword>
<accession>A0ABS4GU00</accession>